<dbReference type="Proteomes" id="UP000231203">
    <property type="component" value="Unassembled WGS sequence"/>
</dbReference>
<evidence type="ECO:0000313" key="1">
    <source>
        <dbReference type="EMBL" id="PIE62876.1"/>
    </source>
</evidence>
<dbReference type="EMBL" id="PDTI01000026">
    <property type="protein sequence ID" value="PIE62876.1"/>
    <property type="molecule type" value="Genomic_DNA"/>
</dbReference>
<comment type="caution">
    <text evidence="1">The sequence shown here is derived from an EMBL/GenBank/DDBJ whole genome shotgun (WGS) entry which is preliminary data.</text>
</comment>
<reference evidence="1 2" key="1">
    <citation type="submission" date="2017-10" db="EMBL/GenBank/DDBJ databases">
        <title>Novel microbial diversity and functional potential in the marine mammal oral microbiome.</title>
        <authorList>
            <person name="Dudek N.K."/>
            <person name="Sun C.L."/>
            <person name="Burstein D."/>
            <person name="Kantor R.S."/>
            <person name="Aliaga Goltsman D.S."/>
            <person name="Bik E.M."/>
            <person name="Thomas B.C."/>
            <person name="Banfield J.F."/>
            <person name="Relman D.A."/>
        </authorList>
    </citation>
    <scope>NUCLEOTIDE SEQUENCE [LARGE SCALE GENOMIC DNA]</scope>
    <source>
        <strain evidence="1">DOLJORAL78_47_202</strain>
    </source>
</reference>
<gene>
    <name evidence="1" type="ORF">CSA25_02995</name>
</gene>
<proteinExistence type="predicted"/>
<evidence type="ECO:0000313" key="2">
    <source>
        <dbReference type="Proteomes" id="UP000231203"/>
    </source>
</evidence>
<organism evidence="1 2">
    <name type="scientific">Desulfobacter postgatei</name>
    <dbReference type="NCBI Taxonomy" id="2293"/>
    <lineage>
        <taxon>Bacteria</taxon>
        <taxon>Pseudomonadati</taxon>
        <taxon>Thermodesulfobacteriota</taxon>
        <taxon>Desulfobacteria</taxon>
        <taxon>Desulfobacterales</taxon>
        <taxon>Desulfobacteraceae</taxon>
        <taxon>Desulfobacter</taxon>
    </lineage>
</organism>
<name>A0A2G6MSE0_9BACT</name>
<sequence>MGVSEKVMEALRAGILLNDKVSTLMDTVERMDQDMRGLDKRIVRIETLIEVSQYTLQISHRNSGDA</sequence>
<protein>
    <submittedName>
        <fullName evidence="1">Uncharacterized protein</fullName>
    </submittedName>
</protein>
<accession>A0A2G6MSE0</accession>
<dbReference type="AlphaFoldDB" id="A0A2G6MSE0"/>